<dbReference type="EC" id="2.7.1.148" evidence="2 9"/>
<evidence type="ECO:0000256" key="7">
    <source>
        <dbReference type="ARBA" id="ARBA00022840"/>
    </source>
</evidence>
<dbReference type="AlphaFoldDB" id="A0A1H7LF80"/>
<dbReference type="OrthoDB" id="9809438at2"/>
<dbReference type="NCBIfam" id="TIGR00154">
    <property type="entry name" value="ispE"/>
    <property type="match status" value="1"/>
</dbReference>
<feature type="active site" evidence="9">
    <location>
        <position position="132"/>
    </location>
</feature>
<evidence type="ECO:0000259" key="10">
    <source>
        <dbReference type="Pfam" id="PF00288"/>
    </source>
</evidence>
<evidence type="ECO:0000259" key="11">
    <source>
        <dbReference type="Pfam" id="PF08544"/>
    </source>
</evidence>
<dbReference type="GO" id="GO:0019288">
    <property type="term" value="P:isopentenyl diphosphate biosynthetic process, methylerythritol 4-phosphate pathway"/>
    <property type="evidence" value="ECO:0007669"/>
    <property type="project" value="UniProtKB-UniRule"/>
</dbReference>
<keyword evidence="13" id="KW-1185">Reference proteome</keyword>
<dbReference type="InterPro" id="IPR014721">
    <property type="entry name" value="Ribsml_uS5_D2-typ_fold_subgr"/>
</dbReference>
<evidence type="ECO:0000256" key="8">
    <source>
        <dbReference type="ARBA" id="ARBA00032554"/>
    </source>
</evidence>
<comment type="similarity">
    <text evidence="1 9">Belongs to the GHMP kinase family. IspE subfamily.</text>
</comment>
<evidence type="ECO:0000313" key="12">
    <source>
        <dbReference type="EMBL" id="SEK97175.1"/>
    </source>
</evidence>
<dbReference type="InterPro" id="IPR006204">
    <property type="entry name" value="GHMP_kinase_N_dom"/>
</dbReference>
<evidence type="ECO:0000256" key="6">
    <source>
        <dbReference type="ARBA" id="ARBA00022777"/>
    </source>
</evidence>
<evidence type="ECO:0000256" key="2">
    <source>
        <dbReference type="ARBA" id="ARBA00012052"/>
    </source>
</evidence>
<feature type="domain" description="GHMP kinase C-terminal" evidence="11">
    <location>
        <begin position="206"/>
        <end position="251"/>
    </location>
</feature>
<dbReference type="PANTHER" id="PTHR43527">
    <property type="entry name" value="4-DIPHOSPHOCYTIDYL-2-C-METHYL-D-ERYTHRITOL KINASE, CHLOROPLASTIC"/>
    <property type="match status" value="1"/>
</dbReference>
<dbReference type="EMBL" id="FOAF01000001">
    <property type="protein sequence ID" value="SEK97175.1"/>
    <property type="molecule type" value="Genomic_DNA"/>
</dbReference>
<reference evidence="13" key="1">
    <citation type="submission" date="2016-10" db="EMBL/GenBank/DDBJ databases">
        <authorList>
            <person name="Varghese N."/>
            <person name="Submissions S."/>
        </authorList>
    </citation>
    <scope>NUCLEOTIDE SEQUENCE [LARGE SCALE GENOMIC DNA]</scope>
    <source>
        <strain evidence="13">DSM 18733</strain>
    </source>
</reference>
<organism evidence="12 13">
    <name type="scientific">Olivibacter domesticus</name>
    <name type="common">Pseudosphingobacterium domesticum</name>
    <dbReference type="NCBI Taxonomy" id="407022"/>
    <lineage>
        <taxon>Bacteria</taxon>
        <taxon>Pseudomonadati</taxon>
        <taxon>Bacteroidota</taxon>
        <taxon>Sphingobacteriia</taxon>
        <taxon>Sphingobacteriales</taxon>
        <taxon>Sphingobacteriaceae</taxon>
        <taxon>Olivibacter</taxon>
    </lineage>
</organism>
<keyword evidence="5 9" id="KW-0547">Nucleotide-binding</keyword>
<dbReference type="STRING" id="407022.SAMN05661044_01644"/>
<keyword evidence="7 9" id="KW-0067">ATP-binding</keyword>
<dbReference type="HAMAP" id="MF_00061">
    <property type="entry name" value="IspE"/>
    <property type="match status" value="1"/>
</dbReference>
<dbReference type="InterPro" id="IPR013750">
    <property type="entry name" value="GHMP_kinase_C_dom"/>
</dbReference>
<dbReference type="InterPro" id="IPR036554">
    <property type="entry name" value="GHMP_kinase_C_sf"/>
</dbReference>
<gene>
    <name evidence="9" type="primary">ispE</name>
    <name evidence="12" type="ORF">SAMN05661044_01644</name>
</gene>
<proteinExistence type="inferred from homology"/>
<accession>A0A1H7LF80</accession>
<dbReference type="RefSeq" id="WP_093321756.1">
    <property type="nucleotide sequence ID" value="NZ_FOAF01000001.1"/>
</dbReference>
<keyword evidence="4 9" id="KW-0808">Transferase</keyword>
<evidence type="ECO:0000256" key="9">
    <source>
        <dbReference type="HAMAP-Rule" id="MF_00061"/>
    </source>
</evidence>
<sequence length="270" mass="29719">MITFANAKINIGLQILNRRPDGYHNLETVFYPVKIYDILEVVSSETLKLEVSGIGIPNDNQDNLCIRAYKALAKDYDLPPVHIYLHKQIPIGAGLGGGSADAAFLIKLLSQFFELNLDDETMETYARALGADCSFFIKNKPVFASGIGDVFSPVKVDLAAYHLVLIKPPVHVSTGEAYGSIRPSAGTKSLQEKIKLPVEMWKDHIFNDFETGVFNRYPEIRGIKSALYDSGALYASMSGSGSTVYGIFSKKVDLIGVDIQNVVYWMKGNA</sequence>
<dbReference type="SUPFAM" id="SSF55060">
    <property type="entry name" value="GHMP Kinase, C-terminal domain"/>
    <property type="match status" value="1"/>
</dbReference>
<keyword evidence="9" id="KW-0414">Isoprene biosynthesis</keyword>
<feature type="active site" evidence="9">
    <location>
        <position position="8"/>
    </location>
</feature>
<comment type="catalytic activity">
    <reaction evidence="9">
        <text>4-CDP-2-C-methyl-D-erythritol + ATP = 4-CDP-2-C-methyl-D-erythritol 2-phosphate + ADP + H(+)</text>
        <dbReference type="Rhea" id="RHEA:18437"/>
        <dbReference type="ChEBI" id="CHEBI:15378"/>
        <dbReference type="ChEBI" id="CHEBI:30616"/>
        <dbReference type="ChEBI" id="CHEBI:57823"/>
        <dbReference type="ChEBI" id="CHEBI:57919"/>
        <dbReference type="ChEBI" id="CHEBI:456216"/>
        <dbReference type="EC" id="2.7.1.148"/>
    </reaction>
</comment>
<dbReference type="InterPro" id="IPR004424">
    <property type="entry name" value="IspE"/>
</dbReference>
<dbReference type="Pfam" id="PF00288">
    <property type="entry name" value="GHMP_kinases_N"/>
    <property type="match status" value="1"/>
</dbReference>
<protein>
    <recommendedName>
        <fullName evidence="3 9">4-diphosphocytidyl-2-C-methyl-D-erythritol kinase</fullName>
        <shortName evidence="9">CMK</shortName>
        <ecNumber evidence="2 9">2.7.1.148</ecNumber>
    </recommendedName>
    <alternativeName>
        <fullName evidence="8 9">4-(cytidine-5'-diphospho)-2-C-methyl-D-erythritol kinase</fullName>
    </alternativeName>
</protein>
<dbReference type="PANTHER" id="PTHR43527:SF2">
    <property type="entry name" value="4-DIPHOSPHOCYTIDYL-2-C-METHYL-D-ERYTHRITOL KINASE, CHLOROPLASTIC"/>
    <property type="match status" value="1"/>
</dbReference>
<evidence type="ECO:0000256" key="4">
    <source>
        <dbReference type="ARBA" id="ARBA00022679"/>
    </source>
</evidence>
<dbReference type="GO" id="GO:0005524">
    <property type="term" value="F:ATP binding"/>
    <property type="evidence" value="ECO:0007669"/>
    <property type="project" value="UniProtKB-UniRule"/>
</dbReference>
<dbReference type="GO" id="GO:0016114">
    <property type="term" value="P:terpenoid biosynthetic process"/>
    <property type="evidence" value="ECO:0007669"/>
    <property type="project" value="UniProtKB-UniRule"/>
</dbReference>
<evidence type="ECO:0000313" key="13">
    <source>
        <dbReference type="Proteomes" id="UP000199421"/>
    </source>
</evidence>
<feature type="binding site" evidence="9">
    <location>
        <begin position="90"/>
        <end position="100"/>
    </location>
    <ligand>
        <name>ATP</name>
        <dbReference type="ChEBI" id="CHEBI:30616"/>
    </ligand>
</feature>
<comment type="pathway">
    <text evidence="9">Isoprenoid biosynthesis; isopentenyl diphosphate biosynthesis via DXP pathway; isopentenyl diphosphate from 1-deoxy-D-xylulose 5-phosphate: step 3/6.</text>
</comment>
<comment type="function">
    <text evidence="9">Catalyzes the phosphorylation of the position 2 hydroxy group of 4-diphosphocytidyl-2C-methyl-D-erythritol.</text>
</comment>
<evidence type="ECO:0000256" key="5">
    <source>
        <dbReference type="ARBA" id="ARBA00022741"/>
    </source>
</evidence>
<dbReference type="Gene3D" id="3.30.70.890">
    <property type="entry name" value="GHMP kinase, C-terminal domain"/>
    <property type="match status" value="1"/>
</dbReference>
<keyword evidence="6 9" id="KW-0418">Kinase</keyword>
<name>A0A1H7LF80_OLID1</name>
<evidence type="ECO:0000256" key="3">
    <source>
        <dbReference type="ARBA" id="ARBA00017473"/>
    </source>
</evidence>
<dbReference type="Pfam" id="PF08544">
    <property type="entry name" value="GHMP_kinases_C"/>
    <property type="match status" value="1"/>
</dbReference>
<dbReference type="SUPFAM" id="SSF54211">
    <property type="entry name" value="Ribosomal protein S5 domain 2-like"/>
    <property type="match status" value="1"/>
</dbReference>
<dbReference type="UniPathway" id="UPA00056">
    <property type="reaction ID" value="UER00094"/>
</dbReference>
<dbReference type="Proteomes" id="UP000199421">
    <property type="component" value="Unassembled WGS sequence"/>
</dbReference>
<dbReference type="PIRSF" id="PIRSF010376">
    <property type="entry name" value="IspE"/>
    <property type="match status" value="1"/>
</dbReference>
<feature type="domain" description="GHMP kinase N-terminal" evidence="10">
    <location>
        <begin position="63"/>
        <end position="135"/>
    </location>
</feature>
<dbReference type="Gene3D" id="3.30.230.10">
    <property type="match status" value="1"/>
</dbReference>
<dbReference type="GO" id="GO:0050515">
    <property type="term" value="F:4-(cytidine 5'-diphospho)-2-C-methyl-D-erythritol kinase activity"/>
    <property type="evidence" value="ECO:0007669"/>
    <property type="project" value="UniProtKB-UniRule"/>
</dbReference>
<dbReference type="InterPro" id="IPR020568">
    <property type="entry name" value="Ribosomal_Su5_D2-typ_SF"/>
</dbReference>
<evidence type="ECO:0000256" key="1">
    <source>
        <dbReference type="ARBA" id="ARBA00009684"/>
    </source>
</evidence>